<feature type="domain" description="DUF2157" evidence="2">
    <location>
        <begin position="9"/>
        <end position="112"/>
    </location>
</feature>
<feature type="transmembrane region" description="Helical" evidence="1">
    <location>
        <begin position="93"/>
        <end position="110"/>
    </location>
</feature>
<feature type="transmembrane region" description="Helical" evidence="1">
    <location>
        <begin position="392"/>
        <end position="419"/>
    </location>
</feature>
<dbReference type="RefSeq" id="WP_060672688.1">
    <property type="nucleotide sequence ID" value="NZ_LIXZ01000008.1"/>
</dbReference>
<keyword evidence="1" id="KW-0472">Membrane</keyword>
<gene>
    <name evidence="3" type="ORF">AM506_11785</name>
</gene>
<feature type="transmembrane region" description="Helical" evidence="1">
    <location>
        <begin position="221"/>
        <end position="241"/>
    </location>
</feature>
<evidence type="ECO:0000313" key="3">
    <source>
        <dbReference type="EMBL" id="KPL59206.1"/>
    </source>
</evidence>
<feature type="transmembrane region" description="Helical" evidence="1">
    <location>
        <begin position="476"/>
        <end position="494"/>
    </location>
</feature>
<feature type="transmembrane region" description="Helical" evidence="1">
    <location>
        <begin position="247"/>
        <end position="270"/>
    </location>
</feature>
<dbReference type="Pfam" id="PF09925">
    <property type="entry name" value="DUF2157"/>
    <property type="match status" value="1"/>
</dbReference>
<feature type="transmembrane region" description="Helical" evidence="1">
    <location>
        <begin position="282"/>
        <end position="307"/>
    </location>
</feature>
<accession>A0A0P6WDV4</accession>
<feature type="transmembrane region" description="Helical" evidence="1">
    <location>
        <begin position="173"/>
        <end position="190"/>
    </location>
</feature>
<feature type="transmembrane region" description="Helical" evidence="1">
    <location>
        <begin position="138"/>
        <end position="161"/>
    </location>
</feature>
<protein>
    <recommendedName>
        <fullName evidence="2">DUF2157 domain-containing protein</fullName>
    </recommendedName>
</protein>
<dbReference type="InterPro" id="IPR025833">
    <property type="entry name" value="GDYXXLXY"/>
</dbReference>
<feature type="transmembrane region" description="Helical" evidence="1">
    <location>
        <begin position="37"/>
        <end position="54"/>
    </location>
</feature>
<dbReference type="Proteomes" id="UP000050398">
    <property type="component" value="Unassembled WGS sequence"/>
</dbReference>
<dbReference type="OrthoDB" id="4868247at2"/>
<dbReference type="AlphaFoldDB" id="A0A0P6WDV4"/>
<sequence length="700" mass="78679">MKKTVSLTYLFGVVFILTSALYFFASNWQMFSRLEKVALAGALIVLFYGASFLLDRVLKGAHFLSNWLLVSGVISFGLSVALLGQLYNSHADSYLLFLVWSIPALLFSLYTRYGGFYALTHILIHLTIYFYLFPSTPFGHWTLAHTWIAFGIGIANLLLFFTIKKGFIRSMPLLYLSLVSANLLLIVTAFDNEYSAFFTLFYVCLLGIGVYRYFHKETSIFIILSLFGTGFIIIKMFELMARYVSSLFFVGLLLAATLLLVGSVFLVNYLRKHSASRHWSKTIFVASVTTIASVFIVASVFGLLSLFMVDVSMITLFVLATVFLVIPSTLTSWPSPVKYSLMMTGIVIGMTASGFEEFSFVMFFVLAFVFYLEKRIAVRFTFYLLFQLNTAIFLGQTMELGAHALLLVMVLLIGIAYLLLKNKQGIQYGAFLSGFIALFSLITIDLSLSFHIVYFTLFFLIATLCVYVFKKQGLKLYWVSSLIFWFMLIVQLYYDLAWKLVHKSLLFAGLGIVFLLVAGYLDRKGGFEQKSHSILAGKKIGILFIICLQALWIGYQVYSNETLLTNGETVILELQPVDPRSLLQGDYVELNYSISQLEDTSIDDNGPVTIVLRENSQGLHEYTGVYKFNGKWNASYEKKPGDVLLNGKVTSSWGNSAQVTYGIEHFFIPEGTGLDVEGKVKTAVVKVSDKGDGILVRLKD</sequence>
<comment type="caution">
    <text evidence="3">The sequence shown here is derived from an EMBL/GenBank/DDBJ whole genome shotgun (WGS) entry which is preliminary data.</text>
</comment>
<feature type="transmembrane region" description="Helical" evidence="1">
    <location>
        <begin position="540"/>
        <end position="558"/>
    </location>
</feature>
<feature type="transmembrane region" description="Helical" evidence="1">
    <location>
        <begin position="66"/>
        <end position="87"/>
    </location>
</feature>
<feature type="transmembrane region" description="Helical" evidence="1">
    <location>
        <begin position="313"/>
        <end position="333"/>
    </location>
</feature>
<feature type="transmembrane region" description="Helical" evidence="1">
    <location>
        <begin position="500"/>
        <end position="520"/>
    </location>
</feature>
<keyword evidence="1" id="KW-1133">Transmembrane helix</keyword>
<keyword evidence="1" id="KW-0812">Transmembrane</keyword>
<name>A0A0P6WDV4_9BACI</name>
<dbReference type="Pfam" id="PF14345">
    <property type="entry name" value="GDYXXLXY"/>
    <property type="match status" value="1"/>
</dbReference>
<feature type="transmembrane region" description="Helical" evidence="1">
    <location>
        <begin position="426"/>
        <end position="444"/>
    </location>
</feature>
<reference evidence="3 4" key="1">
    <citation type="submission" date="2015-08" db="EMBL/GenBank/DDBJ databases">
        <title>Draft Genome Sequence of Bacillus vietnamensis UCD-SED5.</title>
        <authorList>
            <person name="Lee R.D."/>
            <person name="Jospin G."/>
            <person name="Lang J.M."/>
            <person name="Coil D.A."/>
            <person name="Eisen J.A."/>
        </authorList>
    </citation>
    <scope>NUCLEOTIDE SEQUENCE [LARGE SCALE GENOMIC DNA]</scope>
    <source>
        <strain evidence="3 4">UCD-SED5</strain>
    </source>
</reference>
<feature type="transmembrane region" description="Helical" evidence="1">
    <location>
        <begin position="450"/>
        <end position="469"/>
    </location>
</feature>
<organism evidence="3 4">
    <name type="scientific">Rossellomorea vietnamensis</name>
    <dbReference type="NCBI Taxonomy" id="218284"/>
    <lineage>
        <taxon>Bacteria</taxon>
        <taxon>Bacillati</taxon>
        <taxon>Bacillota</taxon>
        <taxon>Bacilli</taxon>
        <taxon>Bacillales</taxon>
        <taxon>Bacillaceae</taxon>
        <taxon>Rossellomorea</taxon>
    </lineage>
</organism>
<dbReference type="PATRIC" id="fig|218284.4.peg.4055"/>
<feature type="transmembrane region" description="Helical" evidence="1">
    <location>
        <begin position="7"/>
        <end position="25"/>
    </location>
</feature>
<feature type="transmembrane region" description="Helical" evidence="1">
    <location>
        <begin position="196"/>
        <end position="214"/>
    </location>
</feature>
<dbReference type="InterPro" id="IPR018677">
    <property type="entry name" value="DUF2157"/>
</dbReference>
<evidence type="ECO:0000259" key="2">
    <source>
        <dbReference type="Pfam" id="PF09925"/>
    </source>
</evidence>
<evidence type="ECO:0000256" key="1">
    <source>
        <dbReference type="SAM" id="Phobius"/>
    </source>
</evidence>
<dbReference type="EMBL" id="LIXZ01000008">
    <property type="protein sequence ID" value="KPL59206.1"/>
    <property type="molecule type" value="Genomic_DNA"/>
</dbReference>
<proteinExistence type="predicted"/>
<feature type="transmembrane region" description="Helical" evidence="1">
    <location>
        <begin position="115"/>
        <end position="132"/>
    </location>
</feature>
<feature type="transmembrane region" description="Helical" evidence="1">
    <location>
        <begin position="345"/>
        <end position="372"/>
    </location>
</feature>
<evidence type="ECO:0000313" key="4">
    <source>
        <dbReference type="Proteomes" id="UP000050398"/>
    </source>
</evidence>